<evidence type="ECO:0000313" key="2">
    <source>
        <dbReference type="Proteomes" id="UP001059836"/>
    </source>
</evidence>
<reference evidence="1" key="1">
    <citation type="journal article" date="2021" name="Nat. Microbiol.">
        <title>Cocultivation of an ultrasmall environmental parasitic bacterium with lytic ability against bacteria associated with wastewater foams.</title>
        <authorList>
            <person name="Batinovic S."/>
            <person name="Rose J.J.A."/>
            <person name="Ratcliffe J."/>
            <person name="Seviour R.J."/>
            <person name="Petrovski S."/>
        </authorList>
    </citation>
    <scope>NUCLEOTIDE SEQUENCE</scope>
    <source>
        <strain evidence="1">CON9</strain>
    </source>
</reference>
<accession>A0ABX6IJ53</accession>
<proteinExistence type="predicted"/>
<gene>
    <name evidence="1" type="ORF">GII31_14660</name>
</gene>
<keyword evidence="2" id="KW-1185">Reference proteome</keyword>
<protein>
    <submittedName>
        <fullName evidence="1">Uncharacterized protein</fullName>
    </submittedName>
</protein>
<dbReference type="RefSeq" id="WP_213244172.1">
    <property type="nucleotide sequence ID" value="NZ_CP045806.1"/>
</dbReference>
<dbReference type="Proteomes" id="UP001059836">
    <property type="component" value="Chromosome"/>
</dbReference>
<organism evidence="1 2">
    <name type="scientific">Gordonia pseudamarae</name>
    <dbReference type="NCBI Taxonomy" id="2831662"/>
    <lineage>
        <taxon>Bacteria</taxon>
        <taxon>Bacillati</taxon>
        <taxon>Actinomycetota</taxon>
        <taxon>Actinomycetes</taxon>
        <taxon>Mycobacteriales</taxon>
        <taxon>Gordoniaceae</taxon>
        <taxon>Gordonia</taxon>
    </lineage>
</organism>
<name>A0ABX6IJ53_9ACTN</name>
<sequence>MDLSVGGEGRDGRDLISSFAGRVAQERPGIGKGVATMSFGALIERGVFARKQPGATPRERFGDLDTGSMIDTAFIVDTGIVISAANPAPS</sequence>
<evidence type="ECO:0000313" key="1">
    <source>
        <dbReference type="EMBL" id="QHN35925.1"/>
    </source>
</evidence>
<dbReference type="EMBL" id="CP045809">
    <property type="protein sequence ID" value="QHN35925.1"/>
    <property type="molecule type" value="Genomic_DNA"/>
</dbReference>